<protein>
    <recommendedName>
        <fullName evidence="2">Glycosyltransferase 2-like domain-containing protein</fullName>
    </recommendedName>
</protein>
<feature type="domain" description="Glycosyltransferase 2-like" evidence="2">
    <location>
        <begin position="105"/>
        <end position="192"/>
    </location>
</feature>
<dbReference type="SMART" id="SM00028">
    <property type="entry name" value="TPR"/>
    <property type="match status" value="4"/>
</dbReference>
<dbReference type="InterPro" id="IPR019734">
    <property type="entry name" value="TPR_rpt"/>
</dbReference>
<dbReference type="Pfam" id="PF00535">
    <property type="entry name" value="Glycos_transf_2"/>
    <property type="match status" value="1"/>
</dbReference>
<evidence type="ECO:0000259" key="2">
    <source>
        <dbReference type="Pfam" id="PF00535"/>
    </source>
</evidence>
<dbReference type="SUPFAM" id="SSF48452">
    <property type="entry name" value="TPR-like"/>
    <property type="match status" value="1"/>
</dbReference>
<name>A0AA37UDN8_9BACL</name>
<sequence length="485" mass="53948">MRMITLVEAVKNQLLSGDYSQAKVLAVKSLRDKEKLNAQLWEFLGEALEHLGEYDAAWAAYDRAWLLDPQAEWAEPARMRLRERVTGKVPVWIQELLAAPHVTISAAMIAKNEARTIGDAIAALTPAVDEIIVVDTGSTDETIAIAEAAGAKVYRYEWNDDFAAARNFALDQVSSDWVLWVDADEVLFEEDVHNPRIVAGLFNELDPPAILRIGQINVFDDRVEPNYDMSRLFAVRTGLRWLGRIHEQIGLPEGGVFAGNFVRPAVRIRVRHDGYKPEVMNAKQKLQRNIHLLKAAVNDNPNDIASWGFLGRDLLLAGHVEEAVNALYTTERLAPSNPQYARLPEIRMFLIDALVSLGRRAEAIAVGERAKAEHPNYPGTWFALGRALMNTAIHELGQAKEAFVKAQQSAQGYRGMVAFDPQILTWRSTAAIADVEKLLGNSFQALKLYEDALSKSPGNKAIAGQIEWLRNQARMIHGETSSSGK</sequence>
<dbReference type="CDD" id="cd02511">
    <property type="entry name" value="Beta4Glucosyltransferase"/>
    <property type="match status" value="1"/>
</dbReference>
<dbReference type="PANTHER" id="PTHR43630:SF2">
    <property type="entry name" value="GLYCOSYLTRANSFERASE"/>
    <property type="match status" value="1"/>
</dbReference>
<dbReference type="PROSITE" id="PS50005">
    <property type="entry name" value="TPR"/>
    <property type="match status" value="1"/>
</dbReference>
<dbReference type="InterPro" id="IPR001173">
    <property type="entry name" value="Glyco_trans_2-like"/>
</dbReference>
<feature type="repeat" description="TPR" evidence="1">
    <location>
        <begin position="38"/>
        <end position="71"/>
    </location>
</feature>
<dbReference type="PANTHER" id="PTHR43630">
    <property type="entry name" value="POLY-BETA-1,6-N-ACETYL-D-GLUCOSAMINE SYNTHASE"/>
    <property type="match status" value="1"/>
</dbReference>
<keyword evidence="1" id="KW-0802">TPR repeat</keyword>
<dbReference type="AlphaFoldDB" id="A0AA37UDN8"/>
<organism evidence="3 4">
    <name type="scientific">Alicyclobacillus hesperidum</name>
    <dbReference type="NCBI Taxonomy" id="89784"/>
    <lineage>
        <taxon>Bacteria</taxon>
        <taxon>Bacillati</taxon>
        <taxon>Bacillota</taxon>
        <taxon>Bacilli</taxon>
        <taxon>Bacillales</taxon>
        <taxon>Alicyclobacillaceae</taxon>
        <taxon>Alicyclobacillus</taxon>
    </lineage>
</organism>
<dbReference type="InterPro" id="IPR029044">
    <property type="entry name" value="Nucleotide-diphossugar_trans"/>
</dbReference>
<reference evidence="3" key="1">
    <citation type="submission" date="2023-02" db="EMBL/GenBank/DDBJ databases">
        <title>Proposal of a novel subspecies: Alicyclobacillus hesperidum subspecies aegle.</title>
        <authorList>
            <person name="Goto K."/>
            <person name="Fujii T."/>
            <person name="Yasui K."/>
            <person name="Mochida K."/>
            <person name="Kato-Tanaka Y."/>
            <person name="Morohoshi S."/>
            <person name="An S.Y."/>
            <person name="Kasai H."/>
            <person name="Yokota A."/>
        </authorList>
    </citation>
    <scope>NUCLEOTIDE SEQUENCE</scope>
    <source>
        <strain evidence="3">DSM 12766</strain>
    </source>
</reference>
<dbReference type="Pfam" id="PF13432">
    <property type="entry name" value="TPR_16"/>
    <property type="match status" value="2"/>
</dbReference>
<proteinExistence type="predicted"/>
<dbReference type="EMBL" id="BSRA01000010">
    <property type="protein sequence ID" value="GLV14189.1"/>
    <property type="molecule type" value="Genomic_DNA"/>
</dbReference>
<comment type="caution">
    <text evidence="3">The sequence shown here is derived from an EMBL/GenBank/DDBJ whole genome shotgun (WGS) entry which is preliminary data.</text>
</comment>
<dbReference type="Gene3D" id="1.25.40.10">
    <property type="entry name" value="Tetratricopeptide repeat domain"/>
    <property type="match status" value="2"/>
</dbReference>
<dbReference type="InterPro" id="IPR011990">
    <property type="entry name" value="TPR-like_helical_dom_sf"/>
</dbReference>
<evidence type="ECO:0000313" key="3">
    <source>
        <dbReference type="EMBL" id="GLV14189.1"/>
    </source>
</evidence>
<dbReference type="Proteomes" id="UP001157137">
    <property type="component" value="Unassembled WGS sequence"/>
</dbReference>
<evidence type="ECO:0000313" key="4">
    <source>
        <dbReference type="Proteomes" id="UP001157137"/>
    </source>
</evidence>
<dbReference type="Gene3D" id="3.90.550.10">
    <property type="entry name" value="Spore Coat Polysaccharide Biosynthesis Protein SpsA, Chain A"/>
    <property type="match status" value="1"/>
</dbReference>
<gene>
    <name evidence="3" type="ORF">Heshes_18730</name>
</gene>
<accession>A0AA37UDN8</accession>
<dbReference type="SUPFAM" id="SSF53448">
    <property type="entry name" value="Nucleotide-diphospho-sugar transferases"/>
    <property type="match status" value="1"/>
</dbReference>
<evidence type="ECO:0000256" key="1">
    <source>
        <dbReference type="PROSITE-ProRule" id="PRU00339"/>
    </source>
</evidence>